<evidence type="ECO:0000256" key="3">
    <source>
        <dbReference type="ARBA" id="ARBA00011890"/>
    </source>
</evidence>
<evidence type="ECO:0000256" key="6">
    <source>
        <dbReference type="ARBA" id="ARBA00022679"/>
    </source>
</evidence>
<dbReference type="AlphaFoldDB" id="A0A3B0YP19"/>
<evidence type="ECO:0000256" key="1">
    <source>
        <dbReference type="ARBA" id="ARBA00004496"/>
    </source>
</evidence>
<dbReference type="NCBIfam" id="NF001453">
    <property type="entry name" value="PRK00312.1"/>
    <property type="match status" value="1"/>
</dbReference>
<keyword evidence="6 8" id="KW-0808">Transferase</keyword>
<keyword evidence="4" id="KW-0963">Cytoplasm</keyword>
<dbReference type="Gene3D" id="3.40.50.150">
    <property type="entry name" value="Vaccinia Virus protein VP39"/>
    <property type="match status" value="1"/>
</dbReference>
<dbReference type="GO" id="GO:0005737">
    <property type="term" value="C:cytoplasm"/>
    <property type="evidence" value="ECO:0007669"/>
    <property type="project" value="UniProtKB-SubCell"/>
</dbReference>
<dbReference type="GO" id="GO:0004719">
    <property type="term" value="F:protein-L-isoaspartate (D-aspartate) O-methyltransferase activity"/>
    <property type="evidence" value="ECO:0007669"/>
    <property type="project" value="UniProtKB-EC"/>
</dbReference>
<evidence type="ECO:0000313" key="8">
    <source>
        <dbReference type="EMBL" id="VAW81181.1"/>
    </source>
</evidence>
<dbReference type="Pfam" id="PF01135">
    <property type="entry name" value="PCMT"/>
    <property type="match status" value="1"/>
</dbReference>
<dbReference type="NCBIfam" id="TIGR00080">
    <property type="entry name" value="pimt"/>
    <property type="match status" value="1"/>
</dbReference>
<dbReference type="HAMAP" id="MF_00090">
    <property type="entry name" value="PIMT"/>
    <property type="match status" value="1"/>
</dbReference>
<dbReference type="EMBL" id="UOFL01000212">
    <property type="protein sequence ID" value="VAW81181.1"/>
    <property type="molecule type" value="Genomic_DNA"/>
</dbReference>
<proteinExistence type="inferred from homology"/>
<evidence type="ECO:0000256" key="2">
    <source>
        <dbReference type="ARBA" id="ARBA00005369"/>
    </source>
</evidence>
<comment type="subcellular location">
    <subcellularLocation>
        <location evidence="1">Cytoplasm</location>
    </subcellularLocation>
</comment>
<dbReference type="GO" id="GO:0032259">
    <property type="term" value="P:methylation"/>
    <property type="evidence" value="ECO:0007669"/>
    <property type="project" value="UniProtKB-KW"/>
</dbReference>
<dbReference type="PANTHER" id="PTHR11579:SF0">
    <property type="entry name" value="PROTEIN-L-ISOASPARTATE(D-ASPARTATE) O-METHYLTRANSFERASE"/>
    <property type="match status" value="1"/>
</dbReference>
<evidence type="ECO:0000256" key="4">
    <source>
        <dbReference type="ARBA" id="ARBA00022490"/>
    </source>
</evidence>
<reference evidence="8" key="1">
    <citation type="submission" date="2018-06" db="EMBL/GenBank/DDBJ databases">
        <authorList>
            <person name="Zhirakovskaya E."/>
        </authorList>
    </citation>
    <scope>NUCLEOTIDE SEQUENCE</scope>
</reference>
<dbReference type="CDD" id="cd02440">
    <property type="entry name" value="AdoMet_MTases"/>
    <property type="match status" value="1"/>
</dbReference>
<protein>
    <recommendedName>
        <fullName evidence="3">protein-L-isoaspartate(D-aspartate) O-methyltransferase</fullName>
        <ecNumber evidence="3">2.1.1.77</ecNumber>
    </recommendedName>
</protein>
<keyword evidence="7" id="KW-0949">S-adenosyl-L-methionine</keyword>
<dbReference type="InterPro" id="IPR029063">
    <property type="entry name" value="SAM-dependent_MTases_sf"/>
</dbReference>
<dbReference type="PANTHER" id="PTHR11579">
    <property type="entry name" value="PROTEIN-L-ISOASPARTATE O-METHYLTRANSFERASE"/>
    <property type="match status" value="1"/>
</dbReference>
<dbReference type="EC" id="2.1.1.77" evidence="3"/>
<name>A0A3B0YP19_9ZZZZ</name>
<comment type="similarity">
    <text evidence="2">Belongs to the methyltransferase superfamily. L-isoaspartyl/D-aspartyl protein methyltransferase family.</text>
</comment>
<gene>
    <name evidence="8" type="ORF">MNBD_GAMMA12-3471</name>
</gene>
<dbReference type="InterPro" id="IPR000682">
    <property type="entry name" value="PCMT"/>
</dbReference>
<keyword evidence="5 8" id="KW-0489">Methyltransferase</keyword>
<sequence length="222" mass="24579">MVISDINLRGIGMTSQRTRVRLVNLLRQEGIKDERVLEVIRSTPRHIFVDEALSSRAYENTALPIGSSQTISQPYTVARMTELLLGDVIPTTVLEIGTGCGYQTAILAQLVNKVYSVERISALLVQARRRFVTLDLHNIQTRHIDGYGGWEVNGPYDAIIVTAAPLEVPQALLEQLTEGGRMIIPVGVANQQQLKIITKQNGEYHYQDCEGVSFVPLLGGRV</sequence>
<evidence type="ECO:0000256" key="7">
    <source>
        <dbReference type="ARBA" id="ARBA00022691"/>
    </source>
</evidence>
<dbReference type="SUPFAM" id="SSF53335">
    <property type="entry name" value="S-adenosyl-L-methionine-dependent methyltransferases"/>
    <property type="match status" value="1"/>
</dbReference>
<dbReference type="FunFam" id="3.40.50.150:FF:000010">
    <property type="entry name" value="Protein-L-isoaspartate O-methyltransferase"/>
    <property type="match status" value="1"/>
</dbReference>
<accession>A0A3B0YP19</accession>
<organism evidence="8">
    <name type="scientific">hydrothermal vent metagenome</name>
    <dbReference type="NCBI Taxonomy" id="652676"/>
    <lineage>
        <taxon>unclassified sequences</taxon>
        <taxon>metagenomes</taxon>
        <taxon>ecological metagenomes</taxon>
    </lineage>
</organism>
<evidence type="ECO:0000256" key="5">
    <source>
        <dbReference type="ARBA" id="ARBA00022603"/>
    </source>
</evidence>